<dbReference type="EMBL" id="MGEM01000048">
    <property type="protein sequence ID" value="OGL83614.1"/>
    <property type="molecule type" value="Genomic_DNA"/>
</dbReference>
<evidence type="ECO:0000256" key="1">
    <source>
        <dbReference type="SAM" id="SignalP"/>
    </source>
</evidence>
<proteinExistence type="predicted"/>
<protein>
    <recommendedName>
        <fullName evidence="4">Peptidase M1 membrane alanine aminopeptidase domain-containing protein</fullName>
    </recommendedName>
</protein>
<sequence length="550" mass="60351">MKYRSHIILLSVCALGFPMGVAAARLVKGAGSETVYYVDDGGVRHAYPSRSVFISWHSPQFPISNFQFPNIEAIESNELAAMKLGENVMMRPGSFIKIQTTPQVYAVEQGGILRPIIGEQTAIDLYGKDWAKKVVDVPEVFFFNYKIGVSVRSRADLPDGTLVKLEHTPAFGDPSPAAAKALAGGQEGNPISGRGAGVSYYYKDKGVLTGFKSEAVVRENNLEAKNAVTIPQLFPIRSRTIVGRELRITDPEWGIPLNSADCAADSLKAAVLYLSKGNSGAVEEINRWRTATASAWERRTDVLSLMTMNPAEESTFDDRYLQAKGGIDVQEIARSYFDTHRDDIDFLIIWNAVVPAGSTEIAEFWPVTNSAEGLGKPLFERGELYGSRGKLKGVIHMGRPGDYPLNDSAGMARAVETGVHEFLHQWSGEADFRDLTGADRVELQTSDTYHWSPYVDIISPLGGWGWQDNGDGTFTSQRALLTASQLANLQFPDLDLYLMGLVPRHSVAPFRYVKPDKPSDTLAATMKGSVQKVTIDEVVYGNGVRRCMAP</sequence>
<dbReference type="Proteomes" id="UP000177704">
    <property type="component" value="Unassembled WGS sequence"/>
</dbReference>
<dbReference type="AlphaFoldDB" id="A0A1F7V0T1"/>
<gene>
    <name evidence="2" type="ORF">A3B36_03070</name>
</gene>
<evidence type="ECO:0000313" key="3">
    <source>
        <dbReference type="Proteomes" id="UP000177704"/>
    </source>
</evidence>
<reference evidence="2 3" key="1">
    <citation type="journal article" date="2016" name="Nat. Commun.">
        <title>Thousands of microbial genomes shed light on interconnected biogeochemical processes in an aquifer system.</title>
        <authorList>
            <person name="Anantharaman K."/>
            <person name="Brown C.T."/>
            <person name="Hug L.A."/>
            <person name="Sharon I."/>
            <person name="Castelle C.J."/>
            <person name="Probst A.J."/>
            <person name="Thomas B.C."/>
            <person name="Singh A."/>
            <person name="Wilkins M.J."/>
            <person name="Karaoz U."/>
            <person name="Brodie E.L."/>
            <person name="Williams K.H."/>
            <person name="Hubbard S.S."/>
            <person name="Banfield J.F."/>
        </authorList>
    </citation>
    <scope>NUCLEOTIDE SEQUENCE [LARGE SCALE GENOMIC DNA]</scope>
</reference>
<feature type="signal peptide" evidence="1">
    <location>
        <begin position="1"/>
        <end position="23"/>
    </location>
</feature>
<keyword evidence="1" id="KW-0732">Signal</keyword>
<organism evidence="2 3">
    <name type="scientific">Candidatus Uhrbacteria bacterium RIFCSPLOWO2_01_FULL_55_36</name>
    <dbReference type="NCBI Taxonomy" id="1802404"/>
    <lineage>
        <taxon>Bacteria</taxon>
        <taxon>Candidatus Uhriibacteriota</taxon>
    </lineage>
</organism>
<evidence type="ECO:0000313" key="2">
    <source>
        <dbReference type="EMBL" id="OGL83614.1"/>
    </source>
</evidence>
<feature type="chain" id="PRO_5009533163" description="Peptidase M1 membrane alanine aminopeptidase domain-containing protein" evidence="1">
    <location>
        <begin position="24"/>
        <end position="550"/>
    </location>
</feature>
<comment type="caution">
    <text evidence="2">The sequence shown here is derived from an EMBL/GenBank/DDBJ whole genome shotgun (WGS) entry which is preliminary data.</text>
</comment>
<accession>A0A1F7V0T1</accession>
<evidence type="ECO:0008006" key="4">
    <source>
        <dbReference type="Google" id="ProtNLM"/>
    </source>
</evidence>
<name>A0A1F7V0T1_9BACT</name>